<protein>
    <recommendedName>
        <fullName evidence="2">Transposase-associated domain-containing protein</fullName>
    </recommendedName>
</protein>
<evidence type="ECO:0000256" key="1">
    <source>
        <dbReference type="SAM" id="MobiDB-lite"/>
    </source>
</evidence>
<keyword evidence="4" id="KW-1185">Reference proteome</keyword>
<feature type="domain" description="Transposase-associated" evidence="2">
    <location>
        <begin position="3"/>
        <end position="76"/>
    </location>
</feature>
<dbReference type="AlphaFoldDB" id="A0AAD8JKI8"/>
<feature type="compositionally biased region" description="Polar residues" evidence="1">
    <location>
        <begin position="524"/>
        <end position="536"/>
    </location>
</feature>
<proteinExistence type="predicted"/>
<feature type="compositionally biased region" description="Polar residues" evidence="1">
    <location>
        <begin position="439"/>
        <end position="458"/>
    </location>
</feature>
<dbReference type="Proteomes" id="UP001237642">
    <property type="component" value="Unassembled WGS sequence"/>
</dbReference>
<reference evidence="3" key="1">
    <citation type="submission" date="2023-02" db="EMBL/GenBank/DDBJ databases">
        <title>Genome of toxic invasive species Heracleum sosnowskyi carries increased number of genes despite the absence of recent whole-genome duplications.</title>
        <authorList>
            <person name="Schelkunov M."/>
            <person name="Shtratnikova V."/>
            <person name="Makarenko M."/>
            <person name="Klepikova A."/>
            <person name="Omelchenko D."/>
            <person name="Novikova G."/>
            <person name="Obukhova E."/>
            <person name="Bogdanov V."/>
            <person name="Penin A."/>
            <person name="Logacheva M."/>
        </authorList>
    </citation>
    <scope>NUCLEOTIDE SEQUENCE</scope>
    <source>
        <strain evidence="3">Hsosn_3</strain>
        <tissue evidence="3">Leaf</tissue>
    </source>
</reference>
<dbReference type="EMBL" id="JAUIZM010000001">
    <property type="protein sequence ID" value="KAK1405306.1"/>
    <property type="molecule type" value="Genomic_DNA"/>
</dbReference>
<reference evidence="3" key="2">
    <citation type="submission" date="2023-05" db="EMBL/GenBank/DDBJ databases">
        <authorList>
            <person name="Schelkunov M.I."/>
        </authorList>
    </citation>
    <scope>NUCLEOTIDE SEQUENCE</scope>
    <source>
        <strain evidence="3">Hsosn_3</strain>
        <tissue evidence="3">Leaf</tissue>
    </source>
</reference>
<dbReference type="PANTHER" id="PTHR31805">
    <property type="entry name" value="RECEPTOR-LIKE KINASE, PUTATIVE (DUF1421)-RELATED"/>
    <property type="match status" value="1"/>
</dbReference>
<gene>
    <name evidence="3" type="ORF">POM88_004911</name>
</gene>
<name>A0AAD8JKI8_9APIA</name>
<organism evidence="3 4">
    <name type="scientific">Heracleum sosnowskyi</name>
    <dbReference type="NCBI Taxonomy" id="360622"/>
    <lineage>
        <taxon>Eukaryota</taxon>
        <taxon>Viridiplantae</taxon>
        <taxon>Streptophyta</taxon>
        <taxon>Embryophyta</taxon>
        <taxon>Tracheophyta</taxon>
        <taxon>Spermatophyta</taxon>
        <taxon>Magnoliopsida</taxon>
        <taxon>eudicotyledons</taxon>
        <taxon>Gunneridae</taxon>
        <taxon>Pentapetalae</taxon>
        <taxon>asterids</taxon>
        <taxon>campanulids</taxon>
        <taxon>Apiales</taxon>
        <taxon>Apiaceae</taxon>
        <taxon>Apioideae</taxon>
        <taxon>apioid superclade</taxon>
        <taxon>Tordylieae</taxon>
        <taxon>Tordyliinae</taxon>
        <taxon>Heracleum</taxon>
    </lineage>
</organism>
<dbReference type="PANTHER" id="PTHR31805:SF16">
    <property type="entry name" value="FORMIN-LIKE PROTEIN (DUF1421)"/>
    <property type="match status" value="1"/>
</dbReference>
<sequence>MDRNWVKAHCMSKEYEEGVDEFCKHAGRHAKDIRFILCPCQKCLNAIEVNGLTKLKEHLMCEGIDKNYTCWTYHGEKKGERRNLNSNYQFIVGEDTNFMEYIEDSNSSDESDIPNVINEELRDHPDMNERLKDDVALPLWHGCSTKASKLSVVLTLYNLKVGHQISDVFFTEMLTAVSDLLLDGNVLPCRTFEAKQMLKSIGLIQNKKDVGEINPVVSRLDVWEYVRRDANTVVTDPAALQVIEDVVTISEQLGEHELTNIGTDDSLTRVIPLEYSGRVRDVGWGVTKTSLQTVSTGKNACFLYLDPDHRYVGRGILHNDLNDRILHGPQVCADPKIETNRSLLKPRKNLRIFSSHRKSPILLPIPNRERNELPPALEPKKNENMSDAHSQQLALALPSQMPPQPSVPARLMEHHQQQPMPQQPPQNVTPAQGYYLPSVQLSNSPYSMQPSHGQIMPSNSQYQTQPQPAQSQVNQTPQNHSLPQYQQQWSQQIPQRGQQQQHQTSMQPQIRPTAPAVDPDPQYMPSQGATPSPETLPNSMPMPMPYSGMSQPVPSSADVMPYAYGGVSRPAQPQHPPPHQHLKASFGAQPGDVYNASGPHQNLSSGNAYMTYDTKGEATTSKPASFPARWLFSESAT</sequence>
<evidence type="ECO:0000313" key="4">
    <source>
        <dbReference type="Proteomes" id="UP001237642"/>
    </source>
</evidence>
<feature type="region of interest" description="Disordered" evidence="1">
    <location>
        <begin position="363"/>
        <end position="540"/>
    </location>
</feature>
<evidence type="ECO:0000313" key="3">
    <source>
        <dbReference type="EMBL" id="KAK1405306.1"/>
    </source>
</evidence>
<evidence type="ECO:0000259" key="2">
    <source>
        <dbReference type="Pfam" id="PF13963"/>
    </source>
</evidence>
<comment type="caution">
    <text evidence="3">The sequence shown here is derived from an EMBL/GenBank/DDBJ whole genome shotgun (WGS) entry which is preliminary data.</text>
</comment>
<dbReference type="InterPro" id="IPR029480">
    <property type="entry name" value="Transpos_assoc"/>
</dbReference>
<feature type="compositionally biased region" description="Basic and acidic residues" evidence="1">
    <location>
        <begin position="367"/>
        <end position="386"/>
    </location>
</feature>
<dbReference type="Pfam" id="PF13963">
    <property type="entry name" value="Transpos_assoc"/>
    <property type="match status" value="1"/>
</dbReference>
<feature type="compositionally biased region" description="Low complexity" evidence="1">
    <location>
        <begin position="459"/>
        <end position="509"/>
    </location>
</feature>
<accession>A0AAD8JKI8</accession>